<keyword evidence="4" id="KW-0804">Transcription</keyword>
<evidence type="ECO:0000259" key="5">
    <source>
        <dbReference type="Pfam" id="PF04542"/>
    </source>
</evidence>
<evidence type="ECO:0000256" key="1">
    <source>
        <dbReference type="ARBA" id="ARBA00010641"/>
    </source>
</evidence>
<evidence type="ECO:0000256" key="4">
    <source>
        <dbReference type="ARBA" id="ARBA00023163"/>
    </source>
</evidence>
<keyword evidence="8" id="KW-1185">Reference proteome</keyword>
<evidence type="ECO:0000256" key="3">
    <source>
        <dbReference type="ARBA" id="ARBA00023082"/>
    </source>
</evidence>
<dbReference type="InterPro" id="IPR013249">
    <property type="entry name" value="RNA_pol_sigma70_r4_t2"/>
</dbReference>
<dbReference type="Pfam" id="PF04542">
    <property type="entry name" value="Sigma70_r2"/>
    <property type="match status" value="1"/>
</dbReference>
<evidence type="ECO:0000313" key="7">
    <source>
        <dbReference type="EMBL" id="MBC8599602.1"/>
    </source>
</evidence>
<dbReference type="SUPFAM" id="SSF88659">
    <property type="entry name" value="Sigma3 and sigma4 domains of RNA polymerase sigma factors"/>
    <property type="match status" value="1"/>
</dbReference>
<evidence type="ECO:0000313" key="8">
    <source>
        <dbReference type="Proteomes" id="UP000647491"/>
    </source>
</evidence>
<evidence type="ECO:0000256" key="2">
    <source>
        <dbReference type="ARBA" id="ARBA00023015"/>
    </source>
</evidence>
<dbReference type="EMBL" id="JACRTJ010000022">
    <property type="protein sequence ID" value="MBC8599602.1"/>
    <property type="molecule type" value="Genomic_DNA"/>
</dbReference>
<feature type="domain" description="RNA polymerase sigma factor 70 region 4 type 2" evidence="6">
    <location>
        <begin position="98"/>
        <end position="149"/>
    </location>
</feature>
<dbReference type="InterPro" id="IPR014284">
    <property type="entry name" value="RNA_pol_sigma-70_dom"/>
</dbReference>
<protein>
    <submittedName>
        <fullName evidence="7">Sigma-70 family RNA polymerase sigma factor</fullName>
    </submittedName>
</protein>
<comment type="caution">
    <text evidence="7">The sequence shown here is derived from an EMBL/GenBank/DDBJ whole genome shotgun (WGS) entry which is preliminary data.</text>
</comment>
<dbReference type="CDD" id="cd06171">
    <property type="entry name" value="Sigma70_r4"/>
    <property type="match status" value="1"/>
</dbReference>
<sequence length="154" mass="17795">MNSCEKIIEDVLTENYGQFYRLAYGYVRNEEDALDIVQESAYKAIKEAEKLKNPAFAKTWIYRIVINTAISQLRKKRETVSLDEAAEIAVNASYGNADLQKALSGLTDEQKTLIRLRFFEDMKLEEIAMVMDENPNTIKSRLYRTLKELQVKMA</sequence>
<dbReference type="SUPFAM" id="SSF88946">
    <property type="entry name" value="Sigma2 domain of RNA polymerase sigma factors"/>
    <property type="match status" value="1"/>
</dbReference>
<name>A0ABR7NU13_9FIRM</name>
<dbReference type="InterPro" id="IPR036388">
    <property type="entry name" value="WH-like_DNA-bd_sf"/>
</dbReference>
<dbReference type="Pfam" id="PF08281">
    <property type="entry name" value="Sigma70_r4_2"/>
    <property type="match status" value="1"/>
</dbReference>
<comment type="similarity">
    <text evidence="1">Belongs to the sigma-70 factor family. ECF subfamily.</text>
</comment>
<gene>
    <name evidence="7" type="ORF">H8708_10260</name>
</gene>
<keyword evidence="2" id="KW-0805">Transcription regulation</keyword>
<dbReference type="InterPro" id="IPR007627">
    <property type="entry name" value="RNA_pol_sigma70_r2"/>
</dbReference>
<organism evidence="7 8">
    <name type="scientific">Enterocloster hominis</name>
    <name type="common">ex Liu et al. 2021</name>
    <dbReference type="NCBI Taxonomy" id="2763663"/>
    <lineage>
        <taxon>Bacteria</taxon>
        <taxon>Bacillati</taxon>
        <taxon>Bacillota</taxon>
        <taxon>Clostridia</taxon>
        <taxon>Lachnospirales</taxon>
        <taxon>Lachnospiraceae</taxon>
        <taxon>Enterocloster</taxon>
    </lineage>
</organism>
<dbReference type="PANTHER" id="PTHR43133">
    <property type="entry name" value="RNA POLYMERASE ECF-TYPE SIGMA FACTO"/>
    <property type="match status" value="1"/>
</dbReference>
<dbReference type="Gene3D" id="1.10.10.10">
    <property type="entry name" value="Winged helix-like DNA-binding domain superfamily/Winged helix DNA-binding domain"/>
    <property type="match status" value="1"/>
</dbReference>
<reference evidence="7 8" key="1">
    <citation type="submission" date="2020-08" db="EMBL/GenBank/DDBJ databases">
        <title>Genome public.</title>
        <authorList>
            <person name="Liu C."/>
            <person name="Sun Q."/>
        </authorList>
    </citation>
    <scope>NUCLEOTIDE SEQUENCE [LARGE SCALE GENOMIC DNA]</scope>
    <source>
        <strain evidence="7 8">BX10</strain>
    </source>
</reference>
<accession>A0ABR7NU13</accession>
<dbReference type="Gene3D" id="1.10.1740.10">
    <property type="match status" value="1"/>
</dbReference>
<dbReference type="Proteomes" id="UP000647491">
    <property type="component" value="Unassembled WGS sequence"/>
</dbReference>
<dbReference type="RefSeq" id="WP_022274251.1">
    <property type="nucleotide sequence ID" value="NZ_JACRTJ010000022.1"/>
</dbReference>
<keyword evidence="3" id="KW-0731">Sigma factor</keyword>
<dbReference type="InterPro" id="IPR013325">
    <property type="entry name" value="RNA_pol_sigma_r2"/>
</dbReference>
<evidence type="ECO:0000259" key="6">
    <source>
        <dbReference type="Pfam" id="PF08281"/>
    </source>
</evidence>
<dbReference type="InterPro" id="IPR039425">
    <property type="entry name" value="RNA_pol_sigma-70-like"/>
</dbReference>
<dbReference type="PANTHER" id="PTHR43133:SF60">
    <property type="entry name" value="RNA POLYMERASE SIGMA FACTOR SIGV"/>
    <property type="match status" value="1"/>
</dbReference>
<feature type="domain" description="RNA polymerase sigma-70 region 2" evidence="5">
    <location>
        <begin position="13"/>
        <end position="77"/>
    </location>
</feature>
<dbReference type="InterPro" id="IPR013324">
    <property type="entry name" value="RNA_pol_sigma_r3/r4-like"/>
</dbReference>
<dbReference type="NCBIfam" id="TIGR02937">
    <property type="entry name" value="sigma70-ECF"/>
    <property type="match status" value="1"/>
</dbReference>
<proteinExistence type="inferred from homology"/>